<proteinExistence type="predicted"/>
<dbReference type="Proteomes" id="UP001163336">
    <property type="component" value="Chromosome"/>
</dbReference>
<organism evidence="1 2">
    <name type="scientific">Massilia varians</name>
    <dbReference type="NCBI Taxonomy" id="457921"/>
    <lineage>
        <taxon>Bacteria</taxon>
        <taxon>Pseudomonadati</taxon>
        <taxon>Pseudomonadota</taxon>
        <taxon>Betaproteobacteria</taxon>
        <taxon>Burkholderiales</taxon>
        <taxon>Oxalobacteraceae</taxon>
        <taxon>Telluria group</taxon>
        <taxon>Massilia</taxon>
    </lineage>
</organism>
<keyword evidence="2" id="KW-1185">Reference proteome</keyword>
<protein>
    <submittedName>
        <fullName evidence="1">Uncharacterized protein</fullName>
    </submittedName>
</protein>
<dbReference type="InterPro" id="IPR017853">
    <property type="entry name" value="GH"/>
</dbReference>
<dbReference type="RefSeq" id="WP_281913112.1">
    <property type="nucleotide sequence ID" value="NZ_AP026966.1"/>
</dbReference>
<dbReference type="EMBL" id="AP026966">
    <property type="protein sequence ID" value="BDT57777.1"/>
    <property type="molecule type" value="Genomic_DNA"/>
</dbReference>
<evidence type="ECO:0000313" key="2">
    <source>
        <dbReference type="Proteomes" id="UP001163336"/>
    </source>
</evidence>
<dbReference type="SUPFAM" id="SSF51445">
    <property type="entry name" value="(Trans)glycosidases"/>
    <property type="match status" value="1"/>
</dbReference>
<sequence length="48" mass="5459">MEAQWWRDACLAYFMHVSGRALPAGSKAPAQPLEYYRVQRFPYAPGNG</sequence>
<evidence type="ECO:0000313" key="1">
    <source>
        <dbReference type="EMBL" id="BDT57777.1"/>
    </source>
</evidence>
<accession>A0ABM8C3Q0</accession>
<name>A0ABM8C3Q0_9BURK</name>
<reference evidence="1" key="1">
    <citation type="submission" date="2022-11" db="EMBL/GenBank/DDBJ databases">
        <title>Isolation and characterization of PLA-degrading bacterium Massilia sp. from Antarctic soil.</title>
        <authorList>
            <person name="Sato K."/>
            <person name="Gomez-Fuentes C."/>
            <person name="Ahmad S.A."/>
            <person name="Zulkharnain A."/>
        </authorList>
    </citation>
    <scope>NUCLEOTIDE SEQUENCE</scope>
    <source>
        <strain evidence="1">N-3</strain>
    </source>
</reference>
<dbReference type="InterPro" id="IPR037054">
    <property type="entry name" value="A-glucoronidase_C_sf"/>
</dbReference>
<gene>
    <name evidence="1" type="ORF">MasN3_12710</name>
</gene>
<dbReference type="Gene3D" id="3.90.1330.10">
    <property type="entry name" value="Alpha-glucuronidase, C-terminal domain"/>
    <property type="match status" value="1"/>
</dbReference>